<comment type="caution">
    <text evidence="2">The sequence shown here is derived from an EMBL/GenBank/DDBJ whole genome shotgun (WGS) entry which is preliminary data.</text>
</comment>
<reference evidence="2 3" key="1">
    <citation type="submission" date="2020-08" db="EMBL/GenBank/DDBJ databases">
        <title>Genomic Encyclopedia of Type Strains, Phase IV (KMG-IV): sequencing the most valuable type-strain genomes for metagenomic binning, comparative biology and taxonomic classification.</title>
        <authorList>
            <person name="Goeker M."/>
        </authorList>
    </citation>
    <scope>NUCLEOTIDE SEQUENCE [LARGE SCALE GENOMIC DNA]</scope>
    <source>
        <strain evidence="2 3">DSM 2461</strain>
    </source>
</reference>
<sequence length="353" mass="40983">MKKIFPGVLFLLSVLFIGCSASPDEERQVNKVDFEGQIFLYGESHGVEKILNEEFKIWNGFYRKGMRHLFLEMSYFTAEYLNVWMGEDGDEILEDVYSDWEGTASHNEYTLNFFKNIKENCPGTIFHGTDVGHQYDSTAPRYLKYLKSQNLENSDNYKLTQEAVAQGIEYYQSDKNSIYRENTMVDNFLRELKSLDNQDIMGIYGSAHTGLDKLNHTGDAPSMANQLNKALPGKIISTNLTYLLKDIDPLRTDLLSINGKEYTASYFGKEDLKGFKDIDFREFWRLENAFDDFKKNKKTGDVLPYDNYPMLIDLGEIYLIKYKMMDGDSMKLLYISDGRMWRNEPATENISYE</sequence>
<keyword evidence="1" id="KW-0732">Signal</keyword>
<proteinExistence type="predicted"/>
<protein>
    <recommendedName>
        <fullName evidence="4">Lipoprotein</fullName>
    </recommendedName>
</protein>
<dbReference type="PROSITE" id="PS51257">
    <property type="entry name" value="PROKAR_LIPOPROTEIN"/>
    <property type="match status" value="1"/>
</dbReference>
<evidence type="ECO:0000256" key="1">
    <source>
        <dbReference type="SAM" id="SignalP"/>
    </source>
</evidence>
<evidence type="ECO:0008006" key="4">
    <source>
        <dbReference type="Google" id="ProtNLM"/>
    </source>
</evidence>
<keyword evidence="3" id="KW-1185">Reference proteome</keyword>
<feature type="signal peptide" evidence="1">
    <location>
        <begin position="1"/>
        <end position="21"/>
    </location>
</feature>
<evidence type="ECO:0000313" key="2">
    <source>
        <dbReference type="EMBL" id="MBB6482082.1"/>
    </source>
</evidence>
<dbReference type="EMBL" id="JACHGJ010000009">
    <property type="protein sequence ID" value="MBB6482082.1"/>
    <property type="molecule type" value="Genomic_DNA"/>
</dbReference>
<feature type="chain" id="PRO_5032765919" description="Lipoprotein" evidence="1">
    <location>
        <begin position="22"/>
        <end position="353"/>
    </location>
</feature>
<accession>A0A841RIF1</accession>
<organism evidence="2 3">
    <name type="scientific">Spirochaeta isovalerica</name>
    <dbReference type="NCBI Taxonomy" id="150"/>
    <lineage>
        <taxon>Bacteria</taxon>
        <taxon>Pseudomonadati</taxon>
        <taxon>Spirochaetota</taxon>
        <taxon>Spirochaetia</taxon>
        <taxon>Spirochaetales</taxon>
        <taxon>Spirochaetaceae</taxon>
        <taxon>Spirochaeta</taxon>
    </lineage>
</organism>
<dbReference type="AlphaFoldDB" id="A0A841RIF1"/>
<gene>
    <name evidence="2" type="ORF">HNR50_003770</name>
</gene>
<dbReference type="RefSeq" id="WP_184748316.1">
    <property type="nucleotide sequence ID" value="NZ_JACHGJ010000009.1"/>
</dbReference>
<evidence type="ECO:0000313" key="3">
    <source>
        <dbReference type="Proteomes" id="UP000587760"/>
    </source>
</evidence>
<dbReference type="Proteomes" id="UP000587760">
    <property type="component" value="Unassembled WGS sequence"/>
</dbReference>
<name>A0A841RIF1_9SPIO</name>